<proteinExistence type="predicted"/>
<accession>A0AAW2B3I2</accession>
<reference evidence="1 2" key="1">
    <citation type="submission" date="2024-05" db="EMBL/GenBank/DDBJ databases">
        <title>A high-quality chromosomal-level genome assembly of Topmouth culter (Culter alburnus).</title>
        <authorList>
            <person name="Zhao H."/>
        </authorList>
    </citation>
    <scope>NUCLEOTIDE SEQUENCE [LARGE SCALE GENOMIC DNA]</scope>
    <source>
        <strain evidence="1">CATC2023</strain>
        <tissue evidence="1">Muscle</tissue>
    </source>
</reference>
<feature type="non-terminal residue" evidence="1">
    <location>
        <position position="1"/>
    </location>
</feature>
<keyword evidence="2" id="KW-1185">Reference proteome</keyword>
<sequence length="51" mass="5587">ARSERGLVFGVRVCTCTDGIQDGEPDPDFQLIFSIASVRKSPAYGDSLPEW</sequence>
<organism evidence="1 2">
    <name type="scientific">Culter alburnus</name>
    <name type="common">Topmouth culter</name>
    <dbReference type="NCBI Taxonomy" id="194366"/>
    <lineage>
        <taxon>Eukaryota</taxon>
        <taxon>Metazoa</taxon>
        <taxon>Chordata</taxon>
        <taxon>Craniata</taxon>
        <taxon>Vertebrata</taxon>
        <taxon>Euteleostomi</taxon>
        <taxon>Actinopterygii</taxon>
        <taxon>Neopterygii</taxon>
        <taxon>Teleostei</taxon>
        <taxon>Ostariophysi</taxon>
        <taxon>Cypriniformes</taxon>
        <taxon>Xenocyprididae</taxon>
        <taxon>Xenocypridinae</taxon>
        <taxon>Culter</taxon>
    </lineage>
</organism>
<evidence type="ECO:0000313" key="2">
    <source>
        <dbReference type="Proteomes" id="UP001479290"/>
    </source>
</evidence>
<dbReference type="EMBL" id="JAWDJR010000001">
    <property type="protein sequence ID" value="KAK9980555.1"/>
    <property type="molecule type" value="Genomic_DNA"/>
</dbReference>
<protein>
    <submittedName>
        <fullName evidence="1">Uncharacterized protein</fullName>
    </submittedName>
</protein>
<dbReference type="Proteomes" id="UP001479290">
    <property type="component" value="Unassembled WGS sequence"/>
</dbReference>
<name>A0AAW2B3I2_CULAL</name>
<comment type="caution">
    <text evidence="1">The sequence shown here is derived from an EMBL/GenBank/DDBJ whole genome shotgun (WGS) entry which is preliminary data.</text>
</comment>
<gene>
    <name evidence="1" type="ORF">ABG768_000153</name>
</gene>
<dbReference type="AlphaFoldDB" id="A0AAW2B3I2"/>
<evidence type="ECO:0000313" key="1">
    <source>
        <dbReference type="EMBL" id="KAK9980555.1"/>
    </source>
</evidence>